<gene>
    <name evidence="2" type="ORF">TK0001_6116</name>
</gene>
<name>A0A2N9AZC4_METEX</name>
<sequence>MSPVLDPLLALNEAEEFGLAFRLLSDDADALGDPVRVLPLAAGEIAQFEYQVHRPSRPIEEGRRHIGDTGRRGRR</sequence>
<dbReference type="Proteomes" id="UP000233769">
    <property type="component" value="Chromosome tk0001"/>
</dbReference>
<evidence type="ECO:0000313" key="2">
    <source>
        <dbReference type="EMBL" id="SOR32675.1"/>
    </source>
</evidence>
<feature type="region of interest" description="Disordered" evidence="1">
    <location>
        <begin position="56"/>
        <end position="75"/>
    </location>
</feature>
<accession>A0A2N9AZC4</accession>
<feature type="compositionally biased region" description="Basic and acidic residues" evidence="1">
    <location>
        <begin position="57"/>
        <end position="75"/>
    </location>
</feature>
<dbReference type="EMBL" id="LT962688">
    <property type="protein sequence ID" value="SOR32675.1"/>
    <property type="molecule type" value="Genomic_DNA"/>
</dbReference>
<evidence type="ECO:0000256" key="1">
    <source>
        <dbReference type="SAM" id="MobiDB-lite"/>
    </source>
</evidence>
<reference evidence="3" key="1">
    <citation type="submission" date="2017-10" db="EMBL/GenBank/DDBJ databases">
        <authorList>
            <person name="Regsiter A."/>
            <person name="William W."/>
        </authorList>
    </citation>
    <scope>NUCLEOTIDE SEQUENCE [LARGE SCALE GENOMIC DNA]</scope>
</reference>
<proteinExistence type="predicted"/>
<protein>
    <submittedName>
        <fullName evidence="2">Uncharacterized protein</fullName>
    </submittedName>
</protein>
<dbReference type="AlphaFoldDB" id="A0A2N9AZC4"/>
<organism evidence="2 3">
    <name type="scientific">Methylorubrum extorquens</name>
    <name type="common">Methylobacterium dichloromethanicum</name>
    <name type="synonym">Methylobacterium extorquens</name>
    <dbReference type="NCBI Taxonomy" id="408"/>
    <lineage>
        <taxon>Bacteria</taxon>
        <taxon>Pseudomonadati</taxon>
        <taxon>Pseudomonadota</taxon>
        <taxon>Alphaproteobacteria</taxon>
        <taxon>Hyphomicrobiales</taxon>
        <taxon>Methylobacteriaceae</taxon>
        <taxon>Methylorubrum</taxon>
    </lineage>
</organism>
<evidence type="ECO:0000313" key="3">
    <source>
        <dbReference type="Proteomes" id="UP000233769"/>
    </source>
</evidence>